<protein>
    <submittedName>
        <fullName evidence="1">Uncharacterized protein</fullName>
    </submittedName>
</protein>
<sequence length="102" mass="11768">MEKEPASPASRMSNLEHNSDHSNNRGEKRNIDEGNNNEQQILNKTEVTQMIERGISDAILKLLDAIEQRKKDKKLREVENLKAKEKEIEDLYDSNSDHSKAH</sequence>
<reference evidence="1 2" key="2">
    <citation type="journal article" date="2022" name="Mol. Ecol. Resour.">
        <title>The genomes of chicory, endive, great burdock and yacon provide insights into Asteraceae paleo-polyploidization history and plant inulin production.</title>
        <authorList>
            <person name="Fan W."/>
            <person name="Wang S."/>
            <person name="Wang H."/>
            <person name="Wang A."/>
            <person name="Jiang F."/>
            <person name="Liu H."/>
            <person name="Zhao H."/>
            <person name="Xu D."/>
            <person name="Zhang Y."/>
        </authorList>
    </citation>
    <scope>NUCLEOTIDE SEQUENCE [LARGE SCALE GENOMIC DNA]</scope>
    <source>
        <strain evidence="2">cv. Yunnan</strain>
        <tissue evidence="1">Leaves</tissue>
    </source>
</reference>
<dbReference type="EMBL" id="CM042020">
    <property type="protein sequence ID" value="KAI3821674.1"/>
    <property type="molecule type" value="Genomic_DNA"/>
</dbReference>
<gene>
    <name evidence="1" type="ORF">L1987_09243</name>
</gene>
<dbReference type="Proteomes" id="UP001056120">
    <property type="component" value="Linkage Group LG03"/>
</dbReference>
<comment type="caution">
    <text evidence="1">The sequence shown here is derived from an EMBL/GenBank/DDBJ whole genome shotgun (WGS) entry which is preliminary data.</text>
</comment>
<proteinExistence type="predicted"/>
<keyword evidence="2" id="KW-1185">Reference proteome</keyword>
<organism evidence="1 2">
    <name type="scientific">Smallanthus sonchifolius</name>
    <dbReference type="NCBI Taxonomy" id="185202"/>
    <lineage>
        <taxon>Eukaryota</taxon>
        <taxon>Viridiplantae</taxon>
        <taxon>Streptophyta</taxon>
        <taxon>Embryophyta</taxon>
        <taxon>Tracheophyta</taxon>
        <taxon>Spermatophyta</taxon>
        <taxon>Magnoliopsida</taxon>
        <taxon>eudicotyledons</taxon>
        <taxon>Gunneridae</taxon>
        <taxon>Pentapetalae</taxon>
        <taxon>asterids</taxon>
        <taxon>campanulids</taxon>
        <taxon>Asterales</taxon>
        <taxon>Asteraceae</taxon>
        <taxon>Asteroideae</taxon>
        <taxon>Heliantheae alliance</taxon>
        <taxon>Millerieae</taxon>
        <taxon>Smallanthus</taxon>
    </lineage>
</organism>
<evidence type="ECO:0000313" key="2">
    <source>
        <dbReference type="Proteomes" id="UP001056120"/>
    </source>
</evidence>
<accession>A0ACB9JND9</accession>
<reference evidence="2" key="1">
    <citation type="journal article" date="2022" name="Mol. Ecol. Resour.">
        <title>The genomes of chicory, endive, great burdock and yacon provide insights into Asteraceae palaeo-polyploidization history and plant inulin production.</title>
        <authorList>
            <person name="Fan W."/>
            <person name="Wang S."/>
            <person name="Wang H."/>
            <person name="Wang A."/>
            <person name="Jiang F."/>
            <person name="Liu H."/>
            <person name="Zhao H."/>
            <person name="Xu D."/>
            <person name="Zhang Y."/>
        </authorList>
    </citation>
    <scope>NUCLEOTIDE SEQUENCE [LARGE SCALE GENOMIC DNA]</scope>
    <source>
        <strain evidence="2">cv. Yunnan</strain>
    </source>
</reference>
<name>A0ACB9JND9_9ASTR</name>
<evidence type="ECO:0000313" key="1">
    <source>
        <dbReference type="EMBL" id="KAI3821674.1"/>
    </source>
</evidence>